<accession>A0A417YCG2</accession>
<dbReference type="PANTHER" id="PTHR40841:SF2">
    <property type="entry name" value="SIDEROPHORE-DEGRADING ESTERASE (EUROFUNG)"/>
    <property type="match status" value="1"/>
</dbReference>
<organism evidence="3 4">
    <name type="scientific">Oceanobacillus profundus</name>
    <dbReference type="NCBI Taxonomy" id="372463"/>
    <lineage>
        <taxon>Bacteria</taxon>
        <taxon>Bacillati</taxon>
        <taxon>Bacillota</taxon>
        <taxon>Bacilli</taxon>
        <taxon>Bacillales</taxon>
        <taxon>Bacillaceae</taxon>
        <taxon>Oceanobacillus</taxon>
    </lineage>
</organism>
<dbReference type="Proteomes" id="UP000285456">
    <property type="component" value="Unassembled WGS sequence"/>
</dbReference>
<dbReference type="RefSeq" id="WP_118890056.1">
    <property type="nucleotide sequence ID" value="NZ_PHUT01000016.1"/>
</dbReference>
<evidence type="ECO:0000313" key="4">
    <source>
        <dbReference type="Proteomes" id="UP000285456"/>
    </source>
</evidence>
<comment type="similarity">
    <text evidence="1">Belongs to the esterase D family.</text>
</comment>
<dbReference type="EMBL" id="QWEH01000015">
    <property type="protein sequence ID" value="RHW30234.1"/>
    <property type="molecule type" value="Genomic_DNA"/>
</dbReference>
<dbReference type="InterPro" id="IPR052558">
    <property type="entry name" value="Siderophore_Hydrolase_D"/>
</dbReference>
<name>A0A417YCG2_9BACI</name>
<dbReference type="InterPro" id="IPR029058">
    <property type="entry name" value="AB_hydrolase_fold"/>
</dbReference>
<dbReference type="AlphaFoldDB" id="A0A417YCG2"/>
<keyword evidence="2 3" id="KW-0378">Hydrolase</keyword>
<dbReference type="PANTHER" id="PTHR40841">
    <property type="entry name" value="SIDEROPHORE TRIACETYLFUSARININE C ESTERASE"/>
    <property type="match status" value="1"/>
</dbReference>
<evidence type="ECO:0000256" key="1">
    <source>
        <dbReference type="ARBA" id="ARBA00005622"/>
    </source>
</evidence>
<keyword evidence="4" id="KW-1185">Reference proteome</keyword>
<evidence type="ECO:0000256" key="2">
    <source>
        <dbReference type="ARBA" id="ARBA00022801"/>
    </source>
</evidence>
<sequence length="253" mass="28748">MQHELIQTFRHSISDISYQVSISIPTDRAPKEGFPVLYVLDGNAYGTLCREIVKIQSRRAEKTGVSPMIIVSIGYAVNDIFPSLRVYDFTPASAAASLPPKPDGASWPTHGGAKEFLDFLETIVQPFVYQSAPVNPHNQILFGHSLGGLFVLNTLFERPNLFRNYICFSPSIWWNDKEILNKERADFLMHDRNLFIAAERTEKMDMHENAFLLFQRLQVNNPRAVAFRSPTGENHMSIVPTVLSDALRYLFSR</sequence>
<dbReference type="InterPro" id="IPR000801">
    <property type="entry name" value="Esterase-like"/>
</dbReference>
<protein>
    <submittedName>
        <fullName evidence="3">Alpha/beta hydrolase</fullName>
    </submittedName>
</protein>
<gene>
    <name evidence="3" type="ORF">D1B32_18140</name>
</gene>
<dbReference type="Pfam" id="PF00756">
    <property type="entry name" value="Esterase"/>
    <property type="match status" value="1"/>
</dbReference>
<dbReference type="OrthoDB" id="9784036at2"/>
<reference evidence="3 4" key="1">
    <citation type="journal article" date="2007" name="Int. J. Syst. Evol. Microbiol.">
        <title>Oceanobacillus profundus sp. nov., isolated from a deep-sea sediment core.</title>
        <authorList>
            <person name="Kim Y.G."/>
            <person name="Choi D.H."/>
            <person name="Hyun S."/>
            <person name="Cho B.C."/>
        </authorList>
    </citation>
    <scope>NUCLEOTIDE SEQUENCE [LARGE SCALE GENOMIC DNA]</scope>
    <source>
        <strain evidence="3 4">DSM 18246</strain>
    </source>
</reference>
<dbReference type="SUPFAM" id="SSF53474">
    <property type="entry name" value="alpha/beta-Hydrolases"/>
    <property type="match status" value="1"/>
</dbReference>
<dbReference type="Gene3D" id="3.40.50.1820">
    <property type="entry name" value="alpha/beta hydrolase"/>
    <property type="match status" value="1"/>
</dbReference>
<evidence type="ECO:0000313" key="3">
    <source>
        <dbReference type="EMBL" id="RHW30234.1"/>
    </source>
</evidence>
<proteinExistence type="inferred from homology"/>
<dbReference type="GO" id="GO:0016788">
    <property type="term" value="F:hydrolase activity, acting on ester bonds"/>
    <property type="evidence" value="ECO:0007669"/>
    <property type="project" value="TreeGrafter"/>
</dbReference>
<comment type="caution">
    <text evidence="3">The sequence shown here is derived from an EMBL/GenBank/DDBJ whole genome shotgun (WGS) entry which is preliminary data.</text>
</comment>